<dbReference type="GO" id="GO:0005524">
    <property type="term" value="F:ATP binding"/>
    <property type="evidence" value="ECO:0007669"/>
    <property type="project" value="UniProtKB-KW"/>
</dbReference>
<evidence type="ECO:0000256" key="3">
    <source>
        <dbReference type="ARBA" id="ARBA00022475"/>
    </source>
</evidence>
<dbReference type="InterPro" id="IPR050095">
    <property type="entry name" value="ECF_ABC_transporter_ATP-bd"/>
</dbReference>
<dbReference type="SMART" id="SM00382">
    <property type="entry name" value="AAA"/>
    <property type="match status" value="1"/>
</dbReference>
<evidence type="ECO:0000313" key="10">
    <source>
        <dbReference type="Proteomes" id="UP001275315"/>
    </source>
</evidence>
<sequence>MSEIRIQNIKFSYTEHAEVLKGLQFILKEQSTAIIGQNGAGKTTFVKLLKGLIRPSSGDIFLNDKNLREYTASELARHIGLVFQNPNDQIFKNNVLDEVMFGPLHIAQDKNEAKRSALDALKMVGLETYAHKNPYDLSLAERKMIAIASILAMDTKVIIFDEPTMGQDYVGKQRIKEIIWSLRRRGKLVICILHDMDFAAEVFERTIVFNEGNILLDGTQQQFLLIKKC</sequence>
<feature type="domain" description="ABC transporter" evidence="8">
    <location>
        <begin position="4"/>
        <end position="229"/>
    </location>
</feature>
<accession>A0ABU5CMS4</accession>
<dbReference type="PANTHER" id="PTHR43553">
    <property type="entry name" value="HEAVY METAL TRANSPORTER"/>
    <property type="match status" value="1"/>
</dbReference>
<dbReference type="InterPro" id="IPR003593">
    <property type="entry name" value="AAA+_ATPase"/>
</dbReference>
<keyword evidence="4" id="KW-0547">Nucleotide-binding</keyword>
<evidence type="ECO:0000256" key="2">
    <source>
        <dbReference type="ARBA" id="ARBA00022448"/>
    </source>
</evidence>
<organism evidence="9 10">
    <name type="scientific">Paracerasibacillus soli</name>
    <dbReference type="NCBI Taxonomy" id="480284"/>
    <lineage>
        <taxon>Bacteria</taxon>
        <taxon>Bacillati</taxon>
        <taxon>Bacillota</taxon>
        <taxon>Bacilli</taxon>
        <taxon>Bacillales</taxon>
        <taxon>Bacillaceae</taxon>
        <taxon>Paracerasibacillus</taxon>
    </lineage>
</organism>
<keyword evidence="5 9" id="KW-0067">ATP-binding</keyword>
<evidence type="ECO:0000256" key="1">
    <source>
        <dbReference type="ARBA" id="ARBA00005417"/>
    </source>
</evidence>
<evidence type="ECO:0000259" key="8">
    <source>
        <dbReference type="PROSITE" id="PS50893"/>
    </source>
</evidence>
<dbReference type="EMBL" id="JAWDIQ010000001">
    <property type="protein sequence ID" value="MDY0407649.1"/>
    <property type="molecule type" value="Genomic_DNA"/>
</dbReference>
<dbReference type="RefSeq" id="WP_320378444.1">
    <property type="nucleotide sequence ID" value="NZ_JAWDIQ010000001.1"/>
</dbReference>
<evidence type="ECO:0000256" key="6">
    <source>
        <dbReference type="ARBA" id="ARBA00022967"/>
    </source>
</evidence>
<keyword evidence="2" id="KW-0813">Transport</keyword>
<dbReference type="PROSITE" id="PS50893">
    <property type="entry name" value="ABC_TRANSPORTER_2"/>
    <property type="match status" value="1"/>
</dbReference>
<dbReference type="CDD" id="cd03225">
    <property type="entry name" value="ABC_cobalt_CbiO_domain1"/>
    <property type="match status" value="1"/>
</dbReference>
<reference evidence="9 10" key="1">
    <citation type="submission" date="2023-10" db="EMBL/GenBank/DDBJ databases">
        <title>Virgibacillus soli CC-YMP-6 genome.</title>
        <authorList>
            <person name="Miliotis G."/>
            <person name="Sengupta P."/>
            <person name="Hameed A."/>
            <person name="Chuvochina M."/>
            <person name="Mcdonagh F."/>
            <person name="Simpson A.C."/>
            <person name="Singh N.K."/>
            <person name="Rekha P.D."/>
            <person name="Raman K."/>
            <person name="Hugenholtz P."/>
            <person name="Venkateswaran K."/>
        </authorList>
    </citation>
    <scope>NUCLEOTIDE SEQUENCE [LARGE SCALE GENOMIC DNA]</scope>
    <source>
        <strain evidence="9 10">CC-YMP-6</strain>
    </source>
</reference>
<evidence type="ECO:0000256" key="5">
    <source>
        <dbReference type="ARBA" id="ARBA00022840"/>
    </source>
</evidence>
<dbReference type="SUPFAM" id="SSF52540">
    <property type="entry name" value="P-loop containing nucleoside triphosphate hydrolases"/>
    <property type="match status" value="1"/>
</dbReference>
<dbReference type="Pfam" id="PF00005">
    <property type="entry name" value="ABC_tran"/>
    <property type="match status" value="1"/>
</dbReference>
<dbReference type="InterPro" id="IPR027417">
    <property type="entry name" value="P-loop_NTPase"/>
</dbReference>
<dbReference type="Gene3D" id="3.40.50.300">
    <property type="entry name" value="P-loop containing nucleotide triphosphate hydrolases"/>
    <property type="match status" value="1"/>
</dbReference>
<keyword evidence="6" id="KW-1278">Translocase</keyword>
<dbReference type="InterPro" id="IPR003439">
    <property type="entry name" value="ABC_transporter-like_ATP-bd"/>
</dbReference>
<name>A0ABU5CMS4_9BACI</name>
<dbReference type="InterPro" id="IPR015856">
    <property type="entry name" value="ABC_transpr_CbiO/EcfA_su"/>
</dbReference>
<proteinExistence type="inferred from homology"/>
<comment type="similarity">
    <text evidence="1">Belongs to the ABC transporter superfamily.</text>
</comment>
<protein>
    <submittedName>
        <fullName evidence="9">ABC transporter ATP-binding protein</fullName>
    </submittedName>
</protein>
<evidence type="ECO:0000256" key="7">
    <source>
        <dbReference type="ARBA" id="ARBA00023136"/>
    </source>
</evidence>
<comment type="caution">
    <text evidence="9">The sequence shown here is derived from an EMBL/GenBank/DDBJ whole genome shotgun (WGS) entry which is preliminary data.</text>
</comment>
<keyword evidence="3" id="KW-1003">Cell membrane</keyword>
<gene>
    <name evidence="9" type="ORF">RWD45_02300</name>
</gene>
<dbReference type="Proteomes" id="UP001275315">
    <property type="component" value="Unassembled WGS sequence"/>
</dbReference>
<evidence type="ECO:0000256" key="4">
    <source>
        <dbReference type="ARBA" id="ARBA00022741"/>
    </source>
</evidence>
<evidence type="ECO:0000313" key="9">
    <source>
        <dbReference type="EMBL" id="MDY0407649.1"/>
    </source>
</evidence>
<keyword evidence="10" id="KW-1185">Reference proteome</keyword>
<keyword evidence="7" id="KW-0472">Membrane</keyword>